<dbReference type="SUPFAM" id="SSF50346">
    <property type="entry name" value="PRC-barrel domain"/>
    <property type="match status" value="1"/>
</dbReference>
<evidence type="ECO:0000313" key="1">
    <source>
        <dbReference type="EMBL" id="ACB42845.1"/>
    </source>
</evidence>
<geneLocation type="organellar chromatophore" evidence="1"/>
<sequence length="263" mass="30429">MNLPEKLLLSNLLCRRVCSEQGIEYGLGLQVWMHPAAHRVLGWVSRPLTFSSSYTMVWRVNQLYGLTKNVALIRNKGTRSEIEIMKKLPTFINSILIGNSGKKLGIIADIIFDVNSGNVDSYLVSRSNPKVPGTSRWLLNPSLVVNQQFTRVYINLTNLEELPLIRSSVRQNFLNQSNQLSLKMRTLGNITNKKLERWLEIPFWEGNSSFLRKSFDSNEFERSLMNKVSGNEKFHYTNHSDLIDEFSKKEIDYDVWQDEDPWV</sequence>
<keyword evidence="1" id="KW-0934">Plastid</keyword>
<dbReference type="InterPro" id="IPR011033">
    <property type="entry name" value="PRC_barrel-like_sf"/>
</dbReference>
<organism evidence="1">
    <name type="scientific">Paulinella chromatophora</name>
    <dbReference type="NCBI Taxonomy" id="39717"/>
    <lineage>
        <taxon>Eukaryota</taxon>
        <taxon>Sar</taxon>
        <taxon>Rhizaria</taxon>
        <taxon>Cercozoa</taxon>
        <taxon>Imbricatea</taxon>
        <taxon>Silicofilosea</taxon>
        <taxon>Euglyphida</taxon>
        <taxon>Paulinellidae</taxon>
        <taxon>Paulinella</taxon>
    </lineage>
</organism>
<dbReference type="AlphaFoldDB" id="B1X4H6"/>
<reference evidence="1" key="2">
    <citation type="journal article" date="2008" name="Curr. Biol.">
        <title>Chromatophore genome sequence of Paulinella sheds light on acquisition of photosynthesis by eukaryotes.</title>
        <authorList>
            <person name="Nowack E.C.M."/>
            <person name="Melkonian M."/>
            <person name="Gloeckner G."/>
        </authorList>
    </citation>
    <scope>NUCLEOTIDE SEQUENCE [LARGE SCALE GENOMIC DNA]</scope>
</reference>
<dbReference type="RefSeq" id="YP_002049055.1">
    <property type="nucleotide sequence ID" value="NC_011087.1"/>
</dbReference>
<protein>
    <recommendedName>
        <fullName evidence="2">PRC-barrel domain-containing protein</fullName>
    </recommendedName>
</protein>
<dbReference type="GeneID" id="6481260"/>
<dbReference type="EMBL" id="CP000815">
    <property type="protein sequence ID" value="ACB42845.1"/>
    <property type="molecule type" value="Genomic_DNA"/>
</dbReference>
<reference evidence="1" key="1">
    <citation type="submission" date="2007-08" db="EMBL/GenBank/DDBJ databases">
        <authorList>
            <person name="Gloeckner G."/>
            <person name="Nowack E."/>
            <person name="Melkonian M."/>
        </authorList>
    </citation>
    <scope>NUCLEOTIDE SEQUENCE</scope>
</reference>
<evidence type="ECO:0008006" key="2">
    <source>
        <dbReference type="Google" id="ProtNLM"/>
    </source>
</evidence>
<name>B1X4H6_PAUCH</name>
<proteinExistence type="predicted"/>
<accession>B1X4H6</accession>
<gene>
    <name evidence="1" type="ordered locus">PCC_0405</name>
</gene>